<accession>A0A401H302</accession>
<dbReference type="Proteomes" id="UP000287166">
    <property type="component" value="Unassembled WGS sequence"/>
</dbReference>
<dbReference type="InterPro" id="IPR001278">
    <property type="entry name" value="Arg-tRNA-ligase"/>
</dbReference>
<feature type="domain" description="Arginyl-tRNA synthetase catalytic core" evidence="2">
    <location>
        <begin position="2"/>
        <end position="244"/>
    </location>
</feature>
<dbReference type="GO" id="GO:0032543">
    <property type="term" value="P:mitochondrial translation"/>
    <property type="evidence" value="ECO:0007669"/>
    <property type="project" value="TreeGrafter"/>
</dbReference>
<dbReference type="STRING" id="139825.A0A401H302"/>
<dbReference type="GO" id="GO:0005739">
    <property type="term" value="C:mitochondrion"/>
    <property type="evidence" value="ECO:0007669"/>
    <property type="project" value="TreeGrafter"/>
</dbReference>
<dbReference type="AlphaFoldDB" id="A0A401H302"/>
<dbReference type="GeneID" id="38785708"/>
<dbReference type="OrthoDB" id="68056at2759"/>
<comment type="similarity">
    <text evidence="1">Belongs to the class-I aminoacyl-tRNA synthetase family.</text>
</comment>
<protein>
    <submittedName>
        <fullName evidence="3">Arginine--tRNA ligase, cytoplasmic</fullName>
    </submittedName>
</protein>
<dbReference type="Pfam" id="PF00750">
    <property type="entry name" value="tRNA-synt_1d"/>
    <property type="match status" value="1"/>
</dbReference>
<keyword evidence="1" id="KW-0648">Protein biosynthesis</keyword>
<dbReference type="RefSeq" id="XP_027619704.1">
    <property type="nucleotide sequence ID" value="XM_027763903.1"/>
</dbReference>
<keyword evidence="1" id="KW-0030">Aminoacyl-tRNA synthetase</keyword>
<dbReference type="GO" id="GO:0006420">
    <property type="term" value="P:arginyl-tRNA aminoacylation"/>
    <property type="evidence" value="ECO:0007669"/>
    <property type="project" value="InterPro"/>
</dbReference>
<organism evidence="3 4">
    <name type="scientific">Sparassis crispa</name>
    <dbReference type="NCBI Taxonomy" id="139825"/>
    <lineage>
        <taxon>Eukaryota</taxon>
        <taxon>Fungi</taxon>
        <taxon>Dikarya</taxon>
        <taxon>Basidiomycota</taxon>
        <taxon>Agaricomycotina</taxon>
        <taxon>Agaricomycetes</taxon>
        <taxon>Polyporales</taxon>
        <taxon>Sparassidaceae</taxon>
        <taxon>Sparassis</taxon>
    </lineage>
</organism>
<dbReference type="Gene3D" id="3.40.50.620">
    <property type="entry name" value="HUPs"/>
    <property type="match status" value="1"/>
</dbReference>
<keyword evidence="1" id="KW-0547">Nucleotide-binding</keyword>
<evidence type="ECO:0000259" key="2">
    <source>
        <dbReference type="Pfam" id="PF00750"/>
    </source>
</evidence>
<evidence type="ECO:0000256" key="1">
    <source>
        <dbReference type="RuleBase" id="RU363038"/>
    </source>
</evidence>
<evidence type="ECO:0000313" key="3">
    <source>
        <dbReference type="EMBL" id="GBE88791.1"/>
    </source>
</evidence>
<dbReference type="GO" id="GO:0005524">
    <property type="term" value="F:ATP binding"/>
    <property type="evidence" value="ECO:0007669"/>
    <property type="project" value="UniProtKB-KW"/>
</dbReference>
<dbReference type="InterPro" id="IPR035684">
    <property type="entry name" value="ArgRS_core"/>
</dbReference>
<dbReference type="InterPro" id="IPR014729">
    <property type="entry name" value="Rossmann-like_a/b/a_fold"/>
</dbReference>
<comment type="caution">
    <text evidence="3">The sequence shown here is derived from an EMBL/GenBank/DDBJ whole genome shotgun (WGS) entry which is preliminary data.</text>
</comment>
<sequence>MQFSLIAVGFEKYGSREALEQDAIKHLLDLYVKVNADADEDPAGRAEVAAFFMRMQDVRLNMHFDMYTGESRVSKESMDNALAQLDEMGLIEDEEVAKCVDLKKYKLGKAVVRKKDGTSIYLMRDIGGAIERYEKYKFDKMIYVISSQQDMHLLQFFKVLKLVGYEWADHLEHVNYGLVLGMSTQKGNQIIREATSVMHQHTKGNEDKCSSIEDPEATSQEIGITGVKVQDMAAKRMNIYTFNWDRMLSFEGDTGPYLQYALVGFCSISRKNAELFPLPPRS</sequence>
<dbReference type="SUPFAM" id="SSF52374">
    <property type="entry name" value="Nucleotidylyl transferase"/>
    <property type="match status" value="1"/>
</dbReference>
<dbReference type="PANTHER" id="PTHR11956">
    <property type="entry name" value="ARGINYL-TRNA SYNTHETASE"/>
    <property type="match status" value="1"/>
</dbReference>
<proteinExistence type="inferred from homology"/>
<dbReference type="EMBL" id="BFAD01000014">
    <property type="protein sequence ID" value="GBE88791.1"/>
    <property type="molecule type" value="Genomic_DNA"/>
</dbReference>
<reference evidence="3 4" key="1">
    <citation type="journal article" date="2018" name="Sci. Rep.">
        <title>Genome sequence of the cauliflower mushroom Sparassis crispa (Hanabiratake) and its association with beneficial usage.</title>
        <authorList>
            <person name="Kiyama R."/>
            <person name="Furutani Y."/>
            <person name="Kawaguchi K."/>
            <person name="Nakanishi T."/>
        </authorList>
    </citation>
    <scope>NUCLEOTIDE SEQUENCE [LARGE SCALE GENOMIC DNA]</scope>
</reference>
<keyword evidence="4" id="KW-1185">Reference proteome</keyword>
<keyword evidence="1" id="KW-0067">ATP-binding</keyword>
<keyword evidence="1 3" id="KW-0436">Ligase</keyword>
<gene>
    <name evidence="3" type="ORF">SCP_1401960</name>
</gene>
<dbReference type="PANTHER" id="PTHR11956:SF11">
    <property type="entry name" value="ARGININE--TRNA LIGASE, MITOCHONDRIAL-RELATED"/>
    <property type="match status" value="1"/>
</dbReference>
<dbReference type="GO" id="GO:0004814">
    <property type="term" value="F:arginine-tRNA ligase activity"/>
    <property type="evidence" value="ECO:0007669"/>
    <property type="project" value="InterPro"/>
</dbReference>
<dbReference type="InParanoid" id="A0A401H302"/>
<name>A0A401H302_9APHY</name>
<evidence type="ECO:0000313" key="4">
    <source>
        <dbReference type="Proteomes" id="UP000287166"/>
    </source>
</evidence>